<sequence length="507" mass="57741">MDELSDWMLTFKGKLDDTTSAKVFQTLKANGFNTRLQLKLLTREQIDVMFQMDISLGAKSLLLYKLGVLCENSPLQPIANTRKKIQKNEEESSQARKNVLSALQTQADVLKDKMENQRAECRELQMNIDSMDIVVRPPEAVGKSKVVCGHCHHKGHRNQGTNPCRLMKCTDYTYCGVKEKHPEYFQKLNAMKMELSKRKAAINDLDTQVASMENFSTKSEYHFMKNLTPRMFEMDSSYKINKAKLLRDVRILRTALDGKIPDVTANDAEQLRILLKKCKRDMKGEVNAPFSSDEEMESNFDDLYTNNNAQPKEISNKTSSLCVKDRKRKKHSKKSKKKRKRRRKSSSSSSDTDTGGHHNVKSNSLFARNYIGGQNNTGDQLHAQYMPIGSTYPARYPAPMFDPNMQAIPPRSFYPYGYALQSNQHTYMPAFPNTSSMPCSETITNPMPTEPCINDFETQRSIITSLSHATENNTVQKQGQATRDGDWGKFEALVNVASDEIVEKQQY</sequence>
<dbReference type="OrthoDB" id="5972764at2759"/>
<evidence type="ECO:0000256" key="1">
    <source>
        <dbReference type="SAM" id="Coils"/>
    </source>
</evidence>
<name>A0A6S7IXC8_PARCT</name>
<proteinExistence type="predicted"/>
<organism evidence="3 4">
    <name type="scientific">Paramuricea clavata</name>
    <name type="common">Red gorgonian</name>
    <name type="synonym">Violescent sea-whip</name>
    <dbReference type="NCBI Taxonomy" id="317549"/>
    <lineage>
        <taxon>Eukaryota</taxon>
        <taxon>Metazoa</taxon>
        <taxon>Cnidaria</taxon>
        <taxon>Anthozoa</taxon>
        <taxon>Octocorallia</taxon>
        <taxon>Malacalcyonacea</taxon>
        <taxon>Plexauridae</taxon>
        <taxon>Paramuricea</taxon>
    </lineage>
</organism>
<gene>
    <name evidence="3" type="ORF">PACLA_8A018452</name>
</gene>
<feature type="coiled-coil region" evidence="1">
    <location>
        <begin position="78"/>
        <end position="134"/>
    </location>
</feature>
<evidence type="ECO:0000313" key="3">
    <source>
        <dbReference type="EMBL" id="CAB4021519.1"/>
    </source>
</evidence>
<dbReference type="AlphaFoldDB" id="A0A6S7IXC8"/>
<protein>
    <submittedName>
        <fullName evidence="3">Uncharacterized protein</fullName>
    </submittedName>
</protein>
<keyword evidence="4" id="KW-1185">Reference proteome</keyword>
<feature type="compositionally biased region" description="Basic residues" evidence="2">
    <location>
        <begin position="325"/>
        <end position="345"/>
    </location>
</feature>
<evidence type="ECO:0000256" key="2">
    <source>
        <dbReference type="SAM" id="MobiDB-lite"/>
    </source>
</evidence>
<accession>A0A6S7IXC8</accession>
<dbReference type="EMBL" id="CACRXK020011483">
    <property type="protein sequence ID" value="CAB4021519.1"/>
    <property type="molecule type" value="Genomic_DNA"/>
</dbReference>
<dbReference type="Proteomes" id="UP001152795">
    <property type="component" value="Unassembled WGS sequence"/>
</dbReference>
<feature type="region of interest" description="Disordered" evidence="2">
    <location>
        <begin position="286"/>
        <end position="363"/>
    </location>
</feature>
<comment type="caution">
    <text evidence="3">The sequence shown here is derived from an EMBL/GenBank/DDBJ whole genome shotgun (WGS) entry which is preliminary data.</text>
</comment>
<reference evidence="3" key="1">
    <citation type="submission" date="2020-04" db="EMBL/GenBank/DDBJ databases">
        <authorList>
            <person name="Alioto T."/>
            <person name="Alioto T."/>
            <person name="Gomez Garrido J."/>
        </authorList>
    </citation>
    <scope>NUCLEOTIDE SEQUENCE</scope>
    <source>
        <strain evidence="3">A484AB</strain>
    </source>
</reference>
<evidence type="ECO:0000313" key="4">
    <source>
        <dbReference type="Proteomes" id="UP001152795"/>
    </source>
</evidence>
<keyword evidence="1" id="KW-0175">Coiled coil</keyword>